<feature type="domain" description="Flagellin N-terminal" evidence="4">
    <location>
        <begin position="6"/>
        <end position="140"/>
    </location>
</feature>
<organism evidence="6 7">
    <name type="scientific">Bradyrhizobium ivorense</name>
    <dbReference type="NCBI Taxonomy" id="2511166"/>
    <lineage>
        <taxon>Bacteria</taxon>
        <taxon>Pseudomonadati</taxon>
        <taxon>Pseudomonadota</taxon>
        <taxon>Alphaproteobacteria</taxon>
        <taxon>Hyphomicrobiales</taxon>
        <taxon>Nitrobacteraceae</taxon>
        <taxon>Bradyrhizobium</taxon>
    </lineage>
</organism>
<dbReference type="InterPro" id="IPR001492">
    <property type="entry name" value="Flagellin"/>
</dbReference>
<gene>
    <name evidence="6" type="ORF">CI1B_12250</name>
</gene>
<dbReference type="Gene3D" id="1.20.1330.10">
    <property type="entry name" value="f41 fragment of flagellin, N-terminal domain"/>
    <property type="match status" value="1"/>
</dbReference>
<dbReference type="GO" id="GO:0005198">
    <property type="term" value="F:structural molecule activity"/>
    <property type="evidence" value="ECO:0007669"/>
    <property type="project" value="UniProtKB-UniRule"/>
</dbReference>
<evidence type="ECO:0000256" key="3">
    <source>
        <dbReference type="RuleBase" id="RU362073"/>
    </source>
</evidence>
<comment type="function">
    <text evidence="3">Flagellin is the subunit protein which polymerizes to form the filaments of bacterial flagella.</text>
</comment>
<proteinExistence type="inferred from homology"/>
<dbReference type="InterPro" id="IPR046358">
    <property type="entry name" value="Flagellin_C"/>
</dbReference>
<dbReference type="RefSeq" id="WP_139857829.1">
    <property type="nucleotide sequence ID" value="NZ_CAADFC020000004.1"/>
</dbReference>
<dbReference type="PANTHER" id="PTHR42792">
    <property type="entry name" value="FLAGELLIN"/>
    <property type="match status" value="1"/>
</dbReference>
<dbReference type="GO" id="GO:0005576">
    <property type="term" value="C:extracellular region"/>
    <property type="evidence" value="ECO:0007669"/>
    <property type="project" value="UniProtKB-SubCell"/>
</dbReference>
<dbReference type="InterPro" id="IPR001029">
    <property type="entry name" value="Flagellin_N"/>
</dbReference>
<accession>A0A508SUE6</accession>
<sequence>MSANYISSYMLTSALRFSITNNQSLLSKASKEATTGRFADVGLQLGAATGRDVSLRADMSYIDQIVDTNELVSGRLDVIQNRVTQLGTTAQDFLKNLIAARDTDGGARVILPSATANLQDLTGALNVSYNGSYLFAGIDTTNAPVQNYTAGSTSKNAVDADFFAAFGFSQSAAGVSGITPAQMQSFLNGSFDAEFASPAWNSNRSSATDQVLSSRISTTEVVDTSVSANQPGFRKLAEAYTMLSDLGNTNLSKATFQVVVDKAISLVSGAINDLAVLGGSVGAIHQRVSSATDKLKLQHDILNNQVVGMENVDPTEASVRVNTLQTQINTALALTAQLQKMSLINYL</sequence>
<keyword evidence="7" id="KW-1185">Reference proteome</keyword>
<dbReference type="Proteomes" id="UP000328092">
    <property type="component" value="Unassembled WGS sequence"/>
</dbReference>
<feature type="domain" description="Flagellin C-terminal" evidence="5">
    <location>
        <begin position="265"/>
        <end position="347"/>
    </location>
</feature>
<dbReference type="EMBL" id="CAADFC020000004">
    <property type="protein sequence ID" value="VIO66113.1"/>
    <property type="molecule type" value="Genomic_DNA"/>
</dbReference>
<evidence type="ECO:0000256" key="1">
    <source>
        <dbReference type="ARBA" id="ARBA00005709"/>
    </source>
</evidence>
<comment type="similarity">
    <text evidence="1 3">Belongs to the bacterial flagellin family.</text>
</comment>
<keyword evidence="3" id="KW-0964">Secreted</keyword>
<evidence type="ECO:0000259" key="4">
    <source>
        <dbReference type="Pfam" id="PF00669"/>
    </source>
</evidence>
<comment type="caution">
    <text evidence="6">The sequence shown here is derived from an EMBL/GenBank/DDBJ whole genome shotgun (WGS) entry which is preliminary data.</text>
</comment>
<evidence type="ECO:0000313" key="6">
    <source>
        <dbReference type="EMBL" id="VIO66113.1"/>
    </source>
</evidence>
<dbReference type="SUPFAM" id="SSF64518">
    <property type="entry name" value="Phase 1 flagellin"/>
    <property type="match status" value="1"/>
</dbReference>
<dbReference type="AlphaFoldDB" id="A0A508SUE6"/>
<evidence type="ECO:0000256" key="2">
    <source>
        <dbReference type="ARBA" id="ARBA00023143"/>
    </source>
</evidence>
<dbReference type="GO" id="GO:0009288">
    <property type="term" value="C:bacterial-type flagellum"/>
    <property type="evidence" value="ECO:0007669"/>
    <property type="project" value="UniProtKB-SubCell"/>
</dbReference>
<dbReference type="OrthoDB" id="8004955at2"/>
<evidence type="ECO:0000313" key="7">
    <source>
        <dbReference type="Proteomes" id="UP000328092"/>
    </source>
</evidence>
<dbReference type="NCBIfam" id="NF004669">
    <property type="entry name" value="PRK06008.1"/>
    <property type="match status" value="1"/>
</dbReference>
<dbReference type="PANTHER" id="PTHR42792:SF1">
    <property type="entry name" value="FLAGELLAR HOOK-ASSOCIATED PROTEIN 3"/>
    <property type="match status" value="1"/>
</dbReference>
<comment type="subcellular location">
    <subcellularLocation>
        <location evidence="3">Secreted</location>
    </subcellularLocation>
    <subcellularLocation>
        <location evidence="3">Bacterial flagellum</location>
    </subcellularLocation>
</comment>
<evidence type="ECO:0000259" key="5">
    <source>
        <dbReference type="Pfam" id="PF00700"/>
    </source>
</evidence>
<keyword evidence="2 3" id="KW-0975">Bacterial flagellum</keyword>
<dbReference type="Pfam" id="PF00669">
    <property type="entry name" value="Flagellin_N"/>
    <property type="match status" value="1"/>
</dbReference>
<reference evidence="6" key="1">
    <citation type="submission" date="2019-02" db="EMBL/GenBank/DDBJ databases">
        <authorList>
            <person name="Pothier F.J."/>
        </authorList>
    </citation>
    <scope>NUCLEOTIDE SEQUENCE</scope>
    <source>
        <strain evidence="6">CI-1B</strain>
    </source>
</reference>
<name>A0A508SUE6_9BRAD</name>
<protein>
    <recommendedName>
        <fullName evidence="3">Flagellin</fullName>
    </recommendedName>
</protein>
<dbReference type="Pfam" id="PF00700">
    <property type="entry name" value="Flagellin_C"/>
    <property type="match status" value="1"/>
</dbReference>